<dbReference type="Gene3D" id="4.10.320.10">
    <property type="entry name" value="E3-binding domain"/>
    <property type="match status" value="1"/>
</dbReference>
<feature type="domain" description="DUF6924" evidence="2">
    <location>
        <begin position="8"/>
        <end position="137"/>
    </location>
</feature>
<evidence type="ECO:0000259" key="2">
    <source>
        <dbReference type="Pfam" id="PF21962"/>
    </source>
</evidence>
<feature type="domain" description="DUF6630" evidence="1">
    <location>
        <begin position="187"/>
        <end position="279"/>
    </location>
</feature>
<dbReference type="EMBL" id="CP046172">
    <property type="protein sequence ID" value="QIS09712.1"/>
    <property type="molecule type" value="Genomic_DNA"/>
</dbReference>
<accession>A0A6G9Y914</accession>
<name>A0A6G9Y914_9NOCA</name>
<protein>
    <submittedName>
        <fullName evidence="3">Uncharacterized protein</fullName>
    </submittedName>
</protein>
<dbReference type="RefSeq" id="WP_167472782.1">
    <property type="nucleotide sequence ID" value="NZ_CP046172.1"/>
</dbReference>
<dbReference type="KEGG" id="nah:F5544_09055"/>
<dbReference type="InterPro" id="IPR036625">
    <property type="entry name" value="E3-bd_dom_sf"/>
</dbReference>
<reference evidence="3 4" key="1">
    <citation type="journal article" date="2019" name="ACS Chem. Biol.">
        <title>Identification and Mobilization of a Cryptic Antibiotic Biosynthesis Gene Locus from a Human-Pathogenic Nocardia Isolate.</title>
        <authorList>
            <person name="Herisse M."/>
            <person name="Ishida K."/>
            <person name="Porter J.L."/>
            <person name="Howden B."/>
            <person name="Hertweck C."/>
            <person name="Stinear T.P."/>
            <person name="Pidot S.J."/>
        </authorList>
    </citation>
    <scope>NUCLEOTIDE SEQUENCE [LARGE SCALE GENOMIC DNA]</scope>
    <source>
        <strain evidence="3 4">AUSMDU00012717</strain>
    </source>
</reference>
<dbReference type="Proteomes" id="UP000503540">
    <property type="component" value="Chromosome"/>
</dbReference>
<gene>
    <name evidence="3" type="ORF">F5544_09055</name>
</gene>
<dbReference type="Pfam" id="PF20335">
    <property type="entry name" value="DUF6630"/>
    <property type="match status" value="1"/>
</dbReference>
<evidence type="ECO:0000313" key="4">
    <source>
        <dbReference type="Proteomes" id="UP000503540"/>
    </source>
</evidence>
<evidence type="ECO:0000259" key="1">
    <source>
        <dbReference type="Pfam" id="PF20335"/>
    </source>
</evidence>
<keyword evidence="4" id="KW-1185">Reference proteome</keyword>
<evidence type="ECO:0000313" key="3">
    <source>
        <dbReference type="EMBL" id="QIS09712.1"/>
    </source>
</evidence>
<dbReference type="InterPro" id="IPR053832">
    <property type="entry name" value="DUF6924"/>
</dbReference>
<proteinExistence type="predicted"/>
<dbReference type="InterPro" id="IPR046582">
    <property type="entry name" value="DUF6630"/>
</dbReference>
<dbReference type="GO" id="GO:0016746">
    <property type="term" value="F:acyltransferase activity"/>
    <property type="evidence" value="ECO:0007669"/>
    <property type="project" value="InterPro"/>
</dbReference>
<dbReference type="Pfam" id="PF21962">
    <property type="entry name" value="DUF6924"/>
    <property type="match status" value="1"/>
</dbReference>
<organism evidence="3 4">
    <name type="scientific">Nocardia arthritidis</name>
    <dbReference type="NCBI Taxonomy" id="228602"/>
    <lineage>
        <taxon>Bacteria</taxon>
        <taxon>Bacillati</taxon>
        <taxon>Actinomycetota</taxon>
        <taxon>Actinomycetes</taxon>
        <taxon>Mycobacteriales</taxon>
        <taxon>Nocardiaceae</taxon>
        <taxon>Nocardia</taxon>
    </lineage>
</organism>
<dbReference type="AlphaFoldDB" id="A0A6G9Y914"/>
<sequence>MAELPSNSVLVRTWFGDDRAWGSLVREVLTPSKEGFRAYSTLVNDPEFEGLSPEALKAMQPGGAIVSFLADELTLTHPEHPILAVWVLPSQHDDHSDYRPFRVVPAQLWNVENNINLSNMDWEDYANRVDTDGTYRGETVAAESDFEFSVRRIMAEQLAHLTPGAAESIRKAESPDEIAGMAIISREQDPRSVREQLAALRSYPAALSWDWVAAFDIEHADDRRADYIKAFLEEIGEHAFALGTVLASLNSGGDYHLVFVTPTQFDELSRLFTACGMRAESVRRGCWTQSFTSEQSAAIRAWARANGARTIARGRVISATFVKSPGAPEETEPDRLT</sequence>